<feature type="domain" description="Methyltransferase type 11" evidence="1">
    <location>
        <begin position="229"/>
        <end position="344"/>
    </location>
</feature>
<accession>A0A0F9H412</accession>
<gene>
    <name evidence="2" type="ORF">LCGC14_2108760</name>
</gene>
<reference evidence="2" key="1">
    <citation type="journal article" date="2015" name="Nature">
        <title>Complex archaea that bridge the gap between prokaryotes and eukaryotes.</title>
        <authorList>
            <person name="Spang A."/>
            <person name="Saw J.H."/>
            <person name="Jorgensen S.L."/>
            <person name="Zaremba-Niedzwiedzka K."/>
            <person name="Martijn J."/>
            <person name="Lind A.E."/>
            <person name="van Eijk R."/>
            <person name="Schleper C."/>
            <person name="Guy L."/>
            <person name="Ettema T.J."/>
        </authorList>
    </citation>
    <scope>NUCLEOTIDE SEQUENCE</scope>
</reference>
<evidence type="ECO:0000313" key="2">
    <source>
        <dbReference type="EMBL" id="KKL70052.1"/>
    </source>
</evidence>
<dbReference type="InterPro" id="IPR029063">
    <property type="entry name" value="SAM-dependent_MTases_sf"/>
</dbReference>
<protein>
    <recommendedName>
        <fullName evidence="1">Methyltransferase type 11 domain-containing protein</fullName>
    </recommendedName>
</protein>
<dbReference type="GO" id="GO:0008757">
    <property type="term" value="F:S-adenosylmethionine-dependent methyltransferase activity"/>
    <property type="evidence" value="ECO:0007669"/>
    <property type="project" value="InterPro"/>
</dbReference>
<dbReference type="PANTHER" id="PTHR43861">
    <property type="entry name" value="TRANS-ACONITATE 2-METHYLTRANSFERASE-RELATED"/>
    <property type="match status" value="1"/>
</dbReference>
<organism evidence="2">
    <name type="scientific">marine sediment metagenome</name>
    <dbReference type="NCBI Taxonomy" id="412755"/>
    <lineage>
        <taxon>unclassified sequences</taxon>
        <taxon>metagenomes</taxon>
        <taxon>ecological metagenomes</taxon>
    </lineage>
</organism>
<evidence type="ECO:0000259" key="1">
    <source>
        <dbReference type="Pfam" id="PF08241"/>
    </source>
</evidence>
<name>A0A0F9H412_9ZZZZ</name>
<comment type="caution">
    <text evidence="2">The sequence shown here is derived from an EMBL/GenBank/DDBJ whole genome shotgun (WGS) entry which is preliminary data.</text>
</comment>
<dbReference type="SUPFAM" id="SSF53335">
    <property type="entry name" value="S-adenosyl-L-methionine-dependent methyltransferases"/>
    <property type="match status" value="1"/>
</dbReference>
<dbReference type="EMBL" id="LAZR01026010">
    <property type="protein sequence ID" value="KKL70052.1"/>
    <property type="molecule type" value="Genomic_DNA"/>
</dbReference>
<dbReference type="Pfam" id="PF08241">
    <property type="entry name" value="Methyltransf_11"/>
    <property type="match status" value="1"/>
</dbReference>
<proteinExistence type="predicted"/>
<dbReference type="AlphaFoldDB" id="A0A0F9H412"/>
<dbReference type="PANTHER" id="PTHR43861:SF1">
    <property type="entry name" value="TRANS-ACONITATE 2-METHYLTRANSFERASE"/>
    <property type="match status" value="1"/>
</dbReference>
<dbReference type="Gene3D" id="3.40.50.150">
    <property type="entry name" value="Vaccinia Virus protein VP39"/>
    <property type="match status" value="1"/>
</dbReference>
<sequence length="429" mass="49962">NETGKIKGLRFDPINDFCVIHIEKISIQFDDRSWHKIENIETNAAYRQDQNFIFLSNDPRVYFEVPNRKIKKVTIKLNFITTGKAALTYIINYQNELISQKKQIGECNDQQKKDVSIHQQEIQSYAVDGCINSWEKRYQEVVSSTAWKITFPLRWIFGKLKKVMRFIGVERKKAIIDEISFFYFCYLKKDPIPPQRFNYVGGIEFVKIGKLYFDNIINFCGVKESDKILDIGSGIGRVAVHFMDYLNNEGRYEGFEIVERGVKWCNQKLTKQSPVFCFQHANIYNKEYNKNGTIEATEFVFPYTAGFFDFAFAASVFTHILPDAASHYLNEIYRVLKPGGRVFISCFLLKQDSKTYMSSSEFNFKLIDKRYGVMIIENPEAAIAYEESFFRELFKAANLSIKGAIHYGTWCNRKGEIHGQDIIIAEKRT</sequence>
<dbReference type="InterPro" id="IPR013216">
    <property type="entry name" value="Methyltransf_11"/>
</dbReference>
<dbReference type="CDD" id="cd02440">
    <property type="entry name" value="AdoMet_MTases"/>
    <property type="match status" value="1"/>
</dbReference>
<feature type="non-terminal residue" evidence="2">
    <location>
        <position position="1"/>
    </location>
</feature>